<gene>
    <name evidence="11" type="ORF">CINC_LOCUS4100</name>
</gene>
<dbReference type="Proteomes" id="UP001154114">
    <property type="component" value="Chromosome 17"/>
</dbReference>
<keyword evidence="4 8" id="KW-0812">Transmembrane</keyword>
<dbReference type="PROSITE" id="PS50920">
    <property type="entry name" value="SOLCAR"/>
    <property type="match status" value="3"/>
</dbReference>
<dbReference type="Pfam" id="PF00153">
    <property type="entry name" value="Mito_carr"/>
    <property type="match status" value="3"/>
</dbReference>
<organism evidence="11 12">
    <name type="scientific">Chrysodeixis includens</name>
    <name type="common">Soybean looper</name>
    <name type="synonym">Pseudoplusia includens</name>
    <dbReference type="NCBI Taxonomy" id="689277"/>
    <lineage>
        <taxon>Eukaryota</taxon>
        <taxon>Metazoa</taxon>
        <taxon>Ecdysozoa</taxon>
        <taxon>Arthropoda</taxon>
        <taxon>Hexapoda</taxon>
        <taxon>Insecta</taxon>
        <taxon>Pterygota</taxon>
        <taxon>Neoptera</taxon>
        <taxon>Endopterygota</taxon>
        <taxon>Lepidoptera</taxon>
        <taxon>Glossata</taxon>
        <taxon>Ditrysia</taxon>
        <taxon>Noctuoidea</taxon>
        <taxon>Noctuidae</taxon>
        <taxon>Plusiinae</taxon>
        <taxon>Chrysodeixis</taxon>
    </lineage>
</organism>
<dbReference type="InterPro" id="IPR018108">
    <property type="entry name" value="MCP_transmembrane"/>
</dbReference>
<evidence type="ECO:0000256" key="7">
    <source>
        <dbReference type="ARBA" id="ARBA00023136"/>
    </source>
</evidence>
<comment type="subcellular location">
    <subcellularLocation>
        <location evidence="1">Membrane</location>
        <topology evidence="1">Multi-pass membrane protein</topology>
    </subcellularLocation>
</comment>
<evidence type="ECO:0000256" key="4">
    <source>
        <dbReference type="ARBA" id="ARBA00022692"/>
    </source>
</evidence>
<keyword evidence="3 9" id="KW-0813">Transport</keyword>
<accession>A0A9P0FQZ7</accession>
<reference evidence="11" key="1">
    <citation type="submission" date="2021-12" db="EMBL/GenBank/DDBJ databases">
        <authorList>
            <person name="King R."/>
        </authorList>
    </citation>
    <scope>NUCLEOTIDE SEQUENCE</scope>
</reference>
<sequence length="453" mass="52005">MAQNDDDENVSKKPFYPEHTRLLLGGMYRIMETSGSFPDHVFPMRMLFADTWYIRMFRQAAGCRGCVPSFPQLSPPQLQRRVLSSLKLGTYYCIYEGHQKRCMETNMSPISQRNYLLSSRPIVANIARIGTPMQILDYRTEKRRVEEHNVMLAIAKGMQKYMHSVATSTIHLASQAFPIDTVKASIIATTLLHPLDVIKVRLQLFPESWGVNMFRQMMRCEGLRAPYTGLTAGILRQTTYTTSRLGTYYCLYEHHKNKYGSIPSFSQKVAIGVYAGLVGAFVGCPSEIILVRMMADGPIDPYRRYRGLFDAFTKIWREEGVCTLWRGALLTMSRSVVISVAQIGTYAQARDYLTEKKRAKGFLLHLYTSLLSSFVTAVATLPIDTFKTRYQVMSSGTHKEIYNKFKQETGILGFWRGFTPYYLRLTVHTLVTFYLLELLYEIHHKKQKKPNTI</sequence>
<evidence type="ECO:0000256" key="10">
    <source>
        <dbReference type="SAM" id="Phobius"/>
    </source>
</evidence>
<dbReference type="InterPro" id="IPR023395">
    <property type="entry name" value="MCP_dom_sf"/>
</dbReference>
<evidence type="ECO:0000256" key="3">
    <source>
        <dbReference type="ARBA" id="ARBA00022448"/>
    </source>
</evidence>
<feature type="transmembrane region" description="Helical" evidence="10">
    <location>
        <begin position="271"/>
        <end position="295"/>
    </location>
</feature>
<evidence type="ECO:0000256" key="2">
    <source>
        <dbReference type="ARBA" id="ARBA00006375"/>
    </source>
</evidence>
<feature type="repeat" description="Solcar" evidence="8">
    <location>
        <begin position="172"/>
        <end position="254"/>
    </location>
</feature>
<feature type="repeat" description="Solcar" evidence="8">
    <location>
        <begin position="263"/>
        <end position="352"/>
    </location>
</feature>
<evidence type="ECO:0000313" key="12">
    <source>
        <dbReference type="Proteomes" id="UP001154114"/>
    </source>
</evidence>
<keyword evidence="6 10" id="KW-1133">Transmembrane helix</keyword>
<evidence type="ECO:0000256" key="1">
    <source>
        <dbReference type="ARBA" id="ARBA00004141"/>
    </source>
</evidence>
<evidence type="ECO:0000313" key="11">
    <source>
        <dbReference type="EMBL" id="CAH0588842.1"/>
    </source>
</evidence>
<dbReference type="GO" id="GO:0016020">
    <property type="term" value="C:membrane"/>
    <property type="evidence" value="ECO:0007669"/>
    <property type="project" value="UniProtKB-SubCell"/>
</dbReference>
<dbReference type="Gene3D" id="1.50.40.10">
    <property type="entry name" value="Mitochondrial carrier domain"/>
    <property type="match status" value="1"/>
</dbReference>
<comment type="similarity">
    <text evidence="2 9">Belongs to the mitochondrial carrier (TC 2.A.29) family.</text>
</comment>
<keyword evidence="12" id="KW-1185">Reference proteome</keyword>
<evidence type="ECO:0000256" key="9">
    <source>
        <dbReference type="RuleBase" id="RU000488"/>
    </source>
</evidence>
<evidence type="ECO:0000256" key="6">
    <source>
        <dbReference type="ARBA" id="ARBA00022989"/>
    </source>
</evidence>
<name>A0A9P0FQZ7_CHRIL</name>
<proteinExistence type="inferred from homology"/>
<feature type="transmembrane region" description="Helical" evidence="10">
    <location>
        <begin position="421"/>
        <end position="440"/>
    </location>
</feature>
<protein>
    <recommendedName>
        <fullName evidence="13">Mitochondrial carrier protein</fullName>
    </recommendedName>
</protein>
<evidence type="ECO:0008006" key="13">
    <source>
        <dbReference type="Google" id="ProtNLM"/>
    </source>
</evidence>
<evidence type="ECO:0000256" key="8">
    <source>
        <dbReference type="PROSITE-ProRule" id="PRU00282"/>
    </source>
</evidence>
<dbReference type="OrthoDB" id="448427at2759"/>
<feature type="repeat" description="Solcar" evidence="8">
    <location>
        <begin position="360"/>
        <end position="442"/>
    </location>
</feature>
<feature type="transmembrane region" description="Helical" evidence="10">
    <location>
        <begin position="362"/>
        <end position="383"/>
    </location>
</feature>
<dbReference type="EMBL" id="LR824020">
    <property type="protein sequence ID" value="CAH0588842.1"/>
    <property type="molecule type" value="Genomic_DNA"/>
</dbReference>
<dbReference type="AlphaFoldDB" id="A0A9P0FQZ7"/>
<dbReference type="PANTHER" id="PTHR45618">
    <property type="entry name" value="MITOCHONDRIAL DICARBOXYLATE CARRIER-RELATED"/>
    <property type="match status" value="1"/>
</dbReference>
<keyword evidence="7 8" id="KW-0472">Membrane</keyword>
<dbReference type="InterPro" id="IPR050391">
    <property type="entry name" value="Mito_Metabolite_Transporter"/>
</dbReference>
<dbReference type="SUPFAM" id="SSF103506">
    <property type="entry name" value="Mitochondrial carrier"/>
    <property type="match status" value="1"/>
</dbReference>
<evidence type="ECO:0000256" key="5">
    <source>
        <dbReference type="ARBA" id="ARBA00022737"/>
    </source>
</evidence>
<keyword evidence="5" id="KW-0677">Repeat</keyword>